<comment type="cofactor">
    <cofactor evidence="9">
        <name>Zn(2+)</name>
        <dbReference type="ChEBI" id="CHEBI:29105"/>
    </cofactor>
    <text evidence="9">Binds 2 Zn(2+) ions.</text>
</comment>
<dbReference type="HAMAP" id="MF_01818">
    <property type="entry name" value="RNase_Z_BN"/>
    <property type="match status" value="1"/>
</dbReference>
<feature type="binding site" evidence="9">
    <location>
        <position position="208"/>
    </location>
    <ligand>
        <name>Zn(2+)</name>
        <dbReference type="ChEBI" id="CHEBI:29105"/>
        <label>1</label>
        <note>catalytic</note>
    </ligand>
</feature>
<feature type="binding site" evidence="9">
    <location>
        <position position="208"/>
    </location>
    <ligand>
        <name>Zn(2+)</name>
        <dbReference type="ChEBI" id="CHEBI:29105"/>
        <label>2</label>
        <note>catalytic</note>
    </ligand>
</feature>
<dbReference type="Pfam" id="PF23023">
    <property type="entry name" value="Anti-Pycsar_Apyc1"/>
    <property type="match status" value="1"/>
</dbReference>
<comment type="function">
    <text evidence="9">Zinc phosphodiesterase, which displays some tRNA 3'-processing endonuclease activity. Probably involved in tRNA maturation, by removing a 3'-trailer from precursor tRNA.</text>
</comment>
<evidence type="ECO:0000313" key="10">
    <source>
        <dbReference type="EMBL" id="AIE98245.1"/>
    </source>
</evidence>
<dbReference type="NCBIfam" id="TIGR02651">
    <property type="entry name" value="RNase_Z"/>
    <property type="match status" value="1"/>
</dbReference>
<feature type="binding site" evidence="9">
    <location>
        <position position="66"/>
    </location>
    <ligand>
        <name>Zn(2+)</name>
        <dbReference type="ChEBI" id="CHEBI:29105"/>
        <label>2</label>
        <note>catalytic</note>
    </ligand>
</feature>
<evidence type="ECO:0000256" key="6">
    <source>
        <dbReference type="ARBA" id="ARBA00022759"/>
    </source>
</evidence>
<reference evidence="10" key="1">
    <citation type="journal article" date="2014" name="Genome Biol. Evol.">
        <title>Pangenome evidence for extensive interdomain horizontal transfer affecting lineage core and shell genes in uncultured planktonic thaumarchaeota and euryarchaeota.</title>
        <authorList>
            <person name="Deschamps P."/>
            <person name="Zivanovic Y."/>
            <person name="Moreira D."/>
            <person name="Rodriguez-Valera F."/>
            <person name="Lopez-Garcia P."/>
        </authorList>
    </citation>
    <scope>NUCLEOTIDE SEQUENCE</scope>
</reference>
<dbReference type="GO" id="GO:0042781">
    <property type="term" value="F:3'-tRNA processing endoribonuclease activity"/>
    <property type="evidence" value="ECO:0007669"/>
    <property type="project" value="UniProtKB-UniRule"/>
</dbReference>
<feature type="binding site" evidence="9">
    <location>
        <position position="65"/>
    </location>
    <ligand>
        <name>Zn(2+)</name>
        <dbReference type="ChEBI" id="CHEBI:29105"/>
        <label>2</label>
        <note>catalytic</note>
    </ligand>
</feature>
<sequence length="300" mass="33373">MMELVFLGTGGAQPTLERSTTCVCLIREGEILMFDAGEGAQTSYLKSSLGWNKKMKIFVTHLHGDHIIGILGFLQTMTLQKRVEPIEIYGPEGIEEFIAANTKIMNFGLSFPVLITPINEGLVVSEEKYEVHACEAEHSVTTFSYLFKEKEKPGTFYPEKASALGVPKGELWHKLQQGEEITIENKSIKPSQVLGPNISGKKIGVSGDTRPTKKLEKFFINCDYLIFDSTFSDELREKAIQSCHSTAKEAAVFAKNADVKNLILTHFSARYKDENVLLNEAKTIHNSVIAANDQLKIDVV</sequence>
<dbReference type="NCBIfam" id="NF000801">
    <property type="entry name" value="PRK00055.1-3"/>
    <property type="match status" value="1"/>
</dbReference>
<evidence type="ECO:0000256" key="5">
    <source>
        <dbReference type="ARBA" id="ARBA00022723"/>
    </source>
</evidence>
<dbReference type="GO" id="GO:0042802">
    <property type="term" value="F:identical protein binding"/>
    <property type="evidence" value="ECO:0007669"/>
    <property type="project" value="UniProtKB-ARBA"/>
</dbReference>
<comment type="subunit">
    <text evidence="2 9">Homodimer.</text>
</comment>
<dbReference type="InterPro" id="IPR013471">
    <property type="entry name" value="RNase_Z/BN"/>
</dbReference>
<dbReference type="EC" id="3.1.26.11" evidence="9"/>
<feature type="binding site" evidence="9">
    <location>
        <position position="61"/>
    </location>
    <ligand>
        <name>Zn(2+)</name>
        <dbReference type="ChEBI" id="CHEBI:29105"/>
        <label>1</label>
        <note>catalytic</note>
    </ligand>
</feature>
<dbReference type="FunFam" id="3.60.15.10:FF:000002">
    <property type="entry name" value="Ribonuclease Z"/>
    <property type="match status" value="1"/>
</dbReference>
<feature type="binding site" evidence="9">
    <location>
        <position position="63"/>
    </location>
    <ligand>
        <name>Zn(2+)</name>
        <dbReference type="ChEBI" id="CHEBI:29105"/>
        <label>1</label>
        <note>catalytic</note>
    </ligand>
</feature>
<dbReference type="GO" id="GO:0008270">
    <property type="term" value="F:zinc ion binding"/>
    <property type="evidence" value="ECO:0007669"/>
    <property type="project" value="UniProtKB-UniRule"/>
</dbReference>
<keyword evidence="3 9" id="KW-0819">tRNA processing</keyword>
<accession>A0A075G2D4</accession>
<proteinExistence type="inferred from homology"/>
<comment type="catalytic activity">
    <reaction evidence="1 9">
        <text>Endonucleolytic cleavage of RNA, removing extra 3' nucleotides from tRNA precursor, generating 3' termini of tRNAs. A 3'-hydroxy group is left at the tRNA terminus and a 5'-phosphoryl group is left at the trailer molecule.</text>
        <dbReference type="EC" id="3.1.26.11"/>
    </reaction>
</comment>
<dbReference type="InterPro" id="IPR036866">
    <property type="entry name" value="RibonucZ/Hydroxyglut_hydro"/>
</dbReference>
<evidence type="ECO:0000256" key="7">
    <source>
        <dbReference type="ARBA" id="ARBA00022801"/>
    </source>
</evidence>
<evidence type="ECO:0000256" key="2">
    <source>
        <dbReference type="ARBA" id="ARBA00011738"/>
    </source>
</evidence>
<keyword evidence="6 9" id="KW-0255">Endonuclease</keyword>
<keyword evidence="7 9" id="KW-0378">Hydrolase</keyword>
<keyword evidence="5 9" id="KW-0479">Metal-binding</keyword>
<evidence type="ECO:0000256" key="3">
    <source>
        <dbReference type="ARBA" id="ARBA00022694"/>
    </source>
</evidence>
<keyword evidence="4 9" id="KW-0540">Nuclease</keyword>
<evidence type="ECO:0000256" key="8">
    <source>
        <dbReference type="ARBA" id="ARBA00022833"/>
    </source>
</evidence>
<evidence type="ECO:0000256" key="1">
    <source>
        <dbReference type="ARBA" id="ARBA00000402"/>
    </source>
</evidence>
<dbReference type="EMBL" id="KF900530">
    <property type="protein sequence ID" value="AIE98245.1"/>
    <property type="molecule type" value="Genomic_DNA"/>
</dbReference>
<feature type="binding site" evidence="9">
    <location>
        <position position="138"/>
    </location>
    <ligand>
        <name>Zn(2+)</name>
        <dbReference type="ChEBI" id="CHEBI:29105"/>
        <label>1</label>
        <note>catalytic</note>
    </ligand>
</feature>
<organism evidence="10">
    <name type="scientific">uncultured marine thaumarchaeote KM3_04_H06</name>
    <dbReference type="NCBI Taxonomy" id="1455967"/>
    <lineage>
        <taxon>Archaea</taxon>
        <taxon>Nitrososphaerota</taxon>
        <taxon>environmental samples</taxon>
    </lineage>
</organism>
<comment type="similarity">
    <text evidence="9">Belongs to the RNase Z family.</text>
</comment>
<dbReference type="PANTHER" id="PTHR46018">
    <property type="entry name" value="ZINC PHOSPHODIESTERASE ELAC PROTEIN 1"/>
    <property type="match status" value="1"/>
</dbReference>
<dbReference type="Gene3D" id="3.60.15.10">
    <property type="entry name" value="Ribonuclease Z/Hydroxyacylglutathione hydrolase-like"/>
    <property type="match status" value="1"/>
</dbReference>
<dbReference type="SUPFAM" id="SSF56281">
    <property type="entry name" value="Metallo-hydrolase/oxidoreductase"/>
    <property type="match status" value="1"/>
</dbReference>
<protein>
    <recommendedName>
        <fullName evidence="9">Ribonuclease Z</fullName>
        <shortName evidence="9">RNase Z</shortName>
        <ecNumber evidence="9">3.1.26.11</ecNumber>
    </recommendedName>
    <alternativeName>
        <fullName evidence="9">tRNA 3 endonuclease</fullName>
    </alternativeName>
    <alternativeName>
        <fullName evidence="9">tRNase Z</fullName>
    </alternativeName>
</protein>
<feature type="active site" description="Proton acceptor" evidence="9">
    <location>
        <position position="65"/>
    </location>
</feature>
<evidence type="ECO:0000256" key="9">
    <source>
        <dbReference type="HAMAP-Rule" id="MF_01818"/>
    </source>
</evidence>
<feature type="binding site" evidence="9">
    <location>
        <position position="266"/>
    </location>
    <ligand>
        <name>Zn(2+)</name>
        <dbReference type="ChEBI" id="CHEBI:29105"/>
        <label>2</label>
        <note>catalytic</note>
    </ligand>
</feature>
<dbReference type="AlphaFoldDB" id="A0A075G2D4"/>
<keyword evidence="8 9" id="KW-0862">Zinc</keyword>
<name>A0A075G2D4_9ARCH</name>
<dbReference type="CDD" id="cd07717">
    <property type="entry name" value="RNaseZ_ZiPD-like_MBL-fold"/>
    <property type="match status" value="1"/>
</dbReference>
<gene>
    <name evidence="9 10" type="primary">rnz</name>
</gene>
<evidence type="ECO:0000256" key="4">
    <source>
        <dbReference type="ARBA" id="ARBA00022722"/>
    </source>
</evidence>
<dbReference type="PANTHER" id="PTHR46018:SF2">
    <property type="entry name" value="ZINC PHOSPHODIESTERASE ELAC PROTEIN 1"/>
    <property type="match status" value="1"/>
</dbReference>